<accession>A0A562RJE0</accession>
<evidence type="ECO:0000256" key="17">
    <source>
        <dbReference type="ARBA" id="ARBA00024827"/>
    </source>
</evidence>
<evidence type="ECO:0000256" key="11">
    <source>
        <dbReference type="ARBA" id="ARBA00022741"/>
    </source>
</evidence>
<dbReference type="AlphaFoldDB" id="A0A562RJE0"/>
<evidence type="ECO:0000256" key="1">
    <source>
        <dbReference type="ARBA" id="ARBA00000085"/>
    </source>
</evidence>
<dbReference type="InterPro" id="IPR004358">
    <property type="entry name" value="Sig_transdc_His_kin-like_C"/>
</dbReference>
<dbReference type="InterPro" id="IPR003594">
    <property type="entry name" value="HATPase_dom"/>
</dbReference>
<evidence type="ECO:0000256" key="16">
    <source>
        <dbReference type="ARBA" id="ARBA00023014"/>
    </source>
</evidence>
<evidence type="ECO:0000256" key="8">
    <source>
        <dbReference type="ARBA" id="ARBA00022553"/>
    </source>
</evidence>
<dbReference type="GO" id="GO:0046872">
    <property type="term" value="F:metal ion binding"/>
    <property type="evidence" value="ECO:0007669"/>
    <property type="project" value="UniProtKB-KW"/>
</dbReference>
<comment type="subcellular location">
    <subcellularLocation>
        <location evidence="3">Cytoplasm</location>
    </subcellularLocation>
</comment>
<dbReference type="PANTHER" id="PTHR24421:SF10">
    <property type="entry name" value="NITRATE_NITRITE SENSOR PROTEIN NARQ"/>
    <property type="match status" value="1"/>
</dbReference>
<evidence type="ECO:0000256" key="10">
    <source>
        <dbReference type="ARBA" id="ARBA00022723"/>
    </source>
</evidence>
<gene>
    <name evidence="21" type="ORF">IP91_00251</name>
</gene>
<keyword evidence="22" id="KW-1185">Reference proteome</keyword>
<organism evidence="21 22">
    <name type="scientific">Pseudoduganella lurida</name>
    <dbReference type="NCBI Taxonomy" id="1036180"/>
    <lineage>
        <taxon>Bacteria</taxon>
        <taxon>Pseudomonadati</taxon>
        <taxon>Pseudomonadota</taxon>
        <taxon>Betaproteobacteria</taxon>
        <taxon>Burkholderiales</taxon>
        <taxon>Oxalobacteraceae</taxon>
        <taxon>Telluria group</taxon>
        <taxon>Pseudoduganella</taxon>
    </lineage>
</organism>
<dbReference type="InterPro" id="IPR005467">
    <property type="entry name" value="His_kinase_dom"/>
</dbReference>
<dbReference type="PROSITE" id="PS50109">
    <property type="entry name" value="HIS_KIN"/>
    <property type="match status" value="1"/>
</dbReference>
<feature type="transmembrane region" description="Helical" evidence="19">
    <location>
        <begin position="12"/>
        <end position="31"/>
    </location>
</feature>
<proteinExistence type="predicted"/>
<keyword evidence="19" id="KW-1133">Transmembrane helix</keyword>
<comment type="cofactor">
    <cofactor evidence="2">
        <name>[4Fe-4S] cluster</name>
        <dbReference type="ChEBI" id="CHEBI:49883"/>
    </cofactor>
</comment>
<evidence type="ECO:0000256" key="2">
    <source>
        <dbReference type="ARBA" id="ARBA00001966"/>
    </source>
</evidence>
<evidence type="ECO:0000256" key="4">
    <source>
        <dbReference type="ARBA" id="ARBA00012438"/>
    </source>
</evidence>
<sequence length="312" mass="33242">MRCRTKSSYLPGGHLLPGVVLACAAPVAGALPSAGPVGWFAIGLLAILCWLFSRQLRLVRRCERLRHKLVAEHALRASAERALLERHAALVARDASVQAARLAERRRIGRDIHDDLGQHLLTLHLDIGALHANPQLPAWLQPQVAMIERHLCLTVRSLRGVIDGLRPAALEHGLPQAVRRQLDEFARLSGVRCHLDGSGWSGSAVPAVETAMFRILQEALSNVLRHAAASEVHVTLARAPEGAALTVRDNGIGLPPARERRGQGLAGIADRVAAAGGRLRLDSQPGEGTSLCATVPVAPPDMAEADPAAVCG</sequence>
<dbReference type="EC" id="2.7.13.3" evidence="4"/>
<keyword evidence="10" id="KW-0479">Metal-binding</keyword>
<evidence type="ECO:0000256" key="18">
    <source>
        <dbReference type="ARBA" id="ARBA00030800"/>
    </source>
</evidence>
<dbReference type="GO" id="GO:0051539">
    <property type="term" value="F:4 iron, 4 sulfur cluster binding"/>
    <property type="evidence" value="ECO:0007669"/>
    <property type="project" value="UniProtKB-KW"/>
</dbReference>
<keyword evidence="16" id="KW-0411">Iron-sulfur</keyword>
<keyword evidence="19" id="KW-0472">Membrane</keyword>
<dbReference type="CDD" id="cd16917">
    <property type="entry name" value="HATPase_UhpB-NarQ-NarX-like"/>
    <property type="match status" value="1"/>
</dbReference>
<dbReference type="InterPro" id="IPR036890">
    <property type="entry name" value="HATPase_C_sf"/>
</dbReference>
<keyword evidence="14" id="KW-0408">Iron</keyword>
<dbReference type="Pfam" id="PF02518">
    <property type="entry name" value="HATPase_c"/>
    <property type="match status" value="1"/>
</dbReference>
<dbReference type="PRINTS" id="PR00344">
    <property type="entry name" value="BCTRLSENSOR"/>
</dbReference>
<dbReference type="Gene3D" id="3.30.565.10">
    <property type="entry name" value="Histidine kinase-like ATPase, C-terminal domain"/>
    <property type="match status" value="1"/>
</dbReference>
<comment type="catalytic activity">
    <reaction evidence="1">
        <text>ATP + protein L-histidine = ADP + protein N-phospho-L-histidine.</text>
        <dbReference type="EC" id="2.7.13.3"/>
    </reaction>
</comment>
<dbReference type="GO" id="GO:0000155">
    <property type="term" value="F:phosphorelay sensor kinase activity"/>
    <property type="evidence" value="ECO:0007669"/>
    <property type="project" value="InterPro"/>
</dbReference>
<dbReference type="GO" id="GO:0046983">
    <property type="term" value="F:protein dimerization activity"/>
    <property type="evidence" value="ECO:0007669"/>
    <property type="project" value="InterPro"/>
</dbReference>
<evidence type="ECO:0000256" key="3">
    <source>
        <dbReference type="ARBA" id="ARBA00004496"/>
    </source>
</evidence>
<dbReference type="Pfam" id="PF07730">
    <property type="entry name" value="HisKA_3"/>
    <property type="match status" value="1"/>
</dbReference>
<feature type="transmembrane region" description="Helical" evidence="19">
    <location>
        <begin position="37"/>
        <end position="56"/>
    </location>
</feature>
<reference evidence="21 22" key="1">
    <citation type="journal article" date="2015" name="Stand. Genomic Sci.">
        <title>Genomic Encyclopedia of Bacterial and Archaeal Type Strains, Phase III: the genomes of soil and plant-associated and newly described type strains.</title>
        <authorList>
            <person name="Whitman W.B."/>
            <person name="Woyke T."/>
            <person name="Klenk H.P."/>
            <person name="Zhou Y."/>
            <person name="Lilburn T.G."/>
            <person name="Beck B.J."/>
            <person name="De Vos P."/>
            <person name="Vandamme P."/>
            <person name="Eisen J.A."/>
            <person name="Garrity G."/>
            <person name="Hugenholtz P."/>
            <person name="Kyrpides N.C."/>
        </authorList>
    </citation>
    <scope>NUCLEOTIDE SEQUENCE [LARGE SCALE GENOMIC DNA]</scope>
    <source>
        <strain evidence="21 22">CGMCC 1.10822</strain>
    </source>
</reference>
<dbReference type="EMBL" id="VLLB01000001">
    <property type="protein sequence ID" value="TWI69185.1"/>
    <property type="molecule type" value="Genomic_DNA"/>
</dbReference>
<keyword evidence="15" id="KW-0902">Two-component regulatory system</keyword>
<dbReference type="SMART" id="SM00387">
    <property type="entry name" value="HATPase_c"/>
    <property type="match status" value="1"/>
</dbReference>
<evidence type="ECO:0000256" key="5">
    <source>
        <dbReference type="ARBA" id="ARBA00017322"/>
    </source>
</evidence>
<dbReference type="PANTHER" id="PTHR24421">
    <property type="entry name" value="NITRATE/NITRITE SENSOR PROTEIN NARX-RELATED"/>
    <property type="match status" value="1"/>
</dbReference>
<dbReference type="GO" id="GO:0005737">
    <property type="term" value="C:cytoplasm"/>
    <property type="evidence" value="ECO:0007669"/>
    <property type="project" value="UniProtKB-SubCell"/>
</dbReference>
<keyword evidence="7" id="KW-0963">Cytoplasm</keyword>
<keyword evidence="13" id="KW-0067">ATP-binding</keyword>
<evidence type="ECO:0000256" key="13">
    <source>
        <dbReference type="ARBA" id="ARBA00022840"/>
    </source>
</evidence>
<keyword evidence="12 21" id="KW-0418">Kinase</keyword>
<keyword evidence="19" id="KW-0812">Transmembrane</keyword>
<feature type="domain" description="Histidine kinase" evidence="20">
    <location>
        <begin position="212"/>
        <end position="299"/>
    </location>
</feature>
<evidence type="ECO:0000259" key="20">
    <source>
        <dbReference type="PROSITE" id="PS50109"/>
    </source>
</evidence>
<dbReference type="GO" id="GO:0005524">
    <property type="term" value="F:ATP binding"/>
    <property type="evidence" value="ECO:0007669"/>
    <property type="project" value="UniProtKB-KW"/>
</dbReference>
<comment type="caution">
    <text evidence="21">The sequence shown here is derived from an EMBL/GenBank/DDBJ whole genome shotgun (WGS) entry which is preliminary data.</text>
</comment>
<dbReference type="PROSITE" id="PS51257">
    <property type="entry name" value="PROKAR_LIPOPROTEIN"/>
    <property type="match status" value="1"/>
</dbReference>
<evidence type="ECO:0000256" key="15">
    <source>
        <dbReference type="ARBA" id="ARBA00023012"/>
    </source>
</evidence>
<evidence type="ECO:0000256" key="14">
    <source>
        <dbReference type="ARBA" id="ARBA00023004"/>
    </source>
</evidence>
<name>A0A562RJE0_9BURK</name>
<keyword evidence="9" id="KW-0808">Transferase</keyword>
<dbReference type="OrthoDB" id="9782588at2"/>
<dbReference type="Gene3D" id="1.20.5.1930">
    <property type="match status" value="1"/>
</dbReference>
<protein>
    <recommendedName>
        <fullName evidence="5">Oxygen sensor histidine kinase NreB</fullName>
        <ecNumber evidence="4">2.7.13.3</ecNumber>
    </recommendedName>
    <alternativeName>
        <fullName evidence="18">Nitrogen regulation protein B</fullName>
    </alternativeName>
</protein>
<evidence type="ECO:0000256" key="9">
    <source>
        <dbReference type="ARBA" id="ARBA00022679"/>
    </source>
</evidence>
<dbReference type="InterPro" id="IPR011712">
    <property type="entry name" value="Sig_transdc_His_kin_sub3_dim/P"/>
</dbReference>
<keyword evidence="8" id="KW-0597">Phosphoprotein</keyword>
<comment type="function">
    <text evidence="17">Member of the two-component regulatory system NreB/NreC involved in the control of dissimilatory nitrate/nitrite reduction in response to oxygen. NreB functions as a direct oxygen sensor histidine kinase which is autophosphorylated, in the absence of oxygen, probably at the conserved histidine residue, and transfers its phosphate group probably to a conserved aspartate residue of NreC. NreB/NreC activates the expression of the nitrate (narGHJI) and nitrite (nir) reductase operons, as well as the putative nitrate transporter gene narT.</text>
</comment>
<evidence type="ECO:0000256" key="12">
    <source>
        <dbReference type="ARBA" id="ARBA00022777"/>
    </source>
</evidence>
<dbReference type="InterPro" id="IPR050482">
    <property type="entry name" value="Sensor_HK_TwoCompSys"/>
</dbReference>
<keyword evidence="11" id="KW-0547">Nucleotide-binding</keyword>
<evidence type="ECO:0000313" key="21">
    <source>
        <dbReference type="EMBL" id="TWI69185.1"/>
    </source>
</evidence>
<evidence type="ECO:0000256" key="6">
    <source>
        <dbReference type="ARBA" id="ARBA00022485"/>
    </source>
</evidence>
<dbReference type="GO" id="GO:0016020">
    <property type="term" value="C:membrane"/>
    <property type="evidence" value="ECO:0007669"/>
    <property type="project" value="InterPro"/>
</dbReference>
<evidence type="ECO:0000256" key="7">
    <source>
        <dbReference type="ARBA" id="ARBA00022490"/>
    </source>
</evidence>
<evidence type="ECO:0000256" key="19">
    <source>
        <dbReference type="SAM" id="Phobius"/>
    </source>
</evidence>
<dbReference type="SUPFAM" id="SSF55874">
    <property type="entry name" value="ATPase domain of HSP90 chaperone/DNA topoisomerase II/histidine kinase"/>
    <property type="match status" value="1"/>
</dbReference>
<dbReference type="RefSeq" id="WP_158643045.1">
    <property type="nucleotide sequence ID" value="NZ_VLLB01000001.1"/>
</dbReference>
<dbReference type="Proteomes" id="UP000318431">
    <property type="component" value="Unassembled WGS sequence"/>
</dbReference>
<evidence type="ECO:0000313" key="22">
    <source>
        <dbReference type="Proteomes" id="UP000318431"/>
    </source>
</evidence>
<keyword evidence="6" id="KW-0004">4Fe-4S</keyword>